<evidence type="ECO:0000313" key="2">
    <source>
        <dbReference type="Proteomes" id="UP000197679"/>
    </source>
</evidence>
<proteinExistence type="predicted"/>
<dbReference type="KEGG" id="marh:Mia14_0457"/>
<sequence length="241" mass="26803">MNLTDEDCHSGAICNFGVHFYQGMSYHEVYPPPSSILETPNSATPPTPNTAYQTLNSTLYVFSPQNIVLNYSYYIPIYVGGNANYSGYCDGGYYNASYSTLNSSLENAGSGIKDNVYNVSCYDPDLDLNITGKGHSILNVDWFNVKSESSTFIVTDSPVEYTETKIIDTPSYDEVPGDQPVNYTYYNLYNSPDRFTNNPLIADDGSSLENPFQNGYTITALYPSSSSVNGYVFYEYDKNPK</sequence>
<gene>
    <name evidence="1" type="ORF">Mia14_0457</name>
</gene>
<dbReference type="EMBL" id="CP019964">
    <property type="protein sequence ID" value="ASI13774.1"/>
    <property type="molecule type" value="Genomic_DNA"/>
</dbReference>
<name>A0A218NMU8_9ARCH</name>
<reference evidence="1 2" key="1">
    <citation type="journal article" date="2017" name="Nat. Commun.">
        <title>'ARMAN' archaea depend on association with euryarchaeal host in culture and in situ.</title>
        <authorList>
            <person name="Golyshina O."/>
            <person name="Toshchakov S."/>
            <person name="Makarova K."/>
            <person name="Gavrilov S."/>
            <person name="Korzhenkov A."/>
            <person name="La Cono V."/>
            <person name="Arcadi E."/>
            <person name="Nechitaylo T."/>
            <person name="Ferrer M."/>
            <person name="Kublanov I."/>
            <person name="Wolf Y."/>
            <person name="Yakimov M."/>
            <person name="Golyshin P."/>
            <person name="Slesarev A."/>
            <person name="Kozyavkin S."/>
        </authorList>
    </citation>
    <scope>NUCLEOTIDE SEQUENCE [LARGE SCALE GENOMIC DNA]</scope>
    <source>
        <strain evidence="1 2">Mia14</strain>
    </source>
</reference>
<accession>A0A218NMU8</accession>
<keyword evidence="2" id="KW-1185">Reference proteome</keyword>
<dbReference type="AlphaFoldDB" id="A0A218NMU8"/>
<organism evidence="1 2">
    <name type="scientific">Candidatus Mancarchaeum acidiphilum</name>
    <dbReference type="NCBI Taxonomy" id="1920749"/>
    <lineage>
        <taxon>Archaea</taxon>
        <taxon>Candidatus Micrarchaeota</taxon>
        <taxon>Candidatus Mancarchaeum</taxon>
    </lineage>
</organism>
<evidence type="ECO:0000313" key="1">
    <source>
        <dbReference type="EMBL" id="ASI13774.1"/>
    </source>
</evidence>
<protein>
    <submittedName>
        <fullName evidence="1">Uncharacterized protein</fullName>
    </submittedName>
</protein>
<dbReference type="Proteomes" id="UP000197679">
    <property type="component" value="Chromosome"/>
</dbReference>